<sequence>MKLPKFLQPKAAGVPVTDGFTFQDVQTFLQSLGLATGDISADKLNSATYFACMDIRCKAISTLPLRVMKLDEDGGSEQDRKHYLSALLKYRPNPYMSIVDFLYAREFMKLEYGNAYVYAHMKRGQVAGLYLLDSTRMTVYVDDAGTIDKNGAVWYFYTDKNGKPYTFRHDQIVHLKNHTKDGIVGTPVKRYLAETIENEQYSSKFINNYWKNGVQGRAILQYTGSKDTQEIEKMRTTWEKVVAGIKNAGRIIPVGLGYEIKEFNPKLVDSQFFELQGLTIRHIANAFGVKMHQLNDLGRSTYNNIESQNRNWLTDTLQHELVQDESESTWKLITQDDIEAGYYLKYDLDSLLRADILTRYQAYEIGVRSGIDTPNEIRGLEGKKGLPGGEKLIVNGAVIPLEQAGAAYNLPEGGETSVKVPSS</sequence>
<dbReference type="EMBL" id="JAWCUD010000001">
    <property type="protein sequence ID" value="MDU0200157.1"/>
    <property type="molecule type" value="Genomic_DNA"/>
</dbReference>
<name>A0ABU3R8G4_9BACL</name>
<gene>
    <name evidence="1" type="ORF">RQP52_03595</name>
</gene>
<evidence type="ECO:0000313" key="2">
    <source>
        <dbReference type="Proteomes" id="UP001260980"/>
    </source>
</evidence>
<reference evidence="1 2" key="1">
    <citation type="submission" date="2023-10" db="EMBL/GenBank/DDBJ databases">
        <title>Paenibacillus strain PFR10 Genome sequencing and assembly.</title>
        <authorList>
            <person name="Kim I."/>
        </authorList>
    </citation>
    <scope>NUCLEOTIDE SEQUENCE [LARGE SCALE GENOMIC DNA]</scope>
    <source>
        <strain evidence="1 2">PFR10</strain>
    </source>
</reference>
<dbReference type="RefSeq" id="WP_315949523.1">
    <property type="nucleotide sequence ID" value="NZ_JAWCUD010000001.1"/>
</dbReference>
<dbReference type="InterPro" id="IPR006427">
    <property type="entry name" value="Portal_HK97"/>
</dbReference>
<comment type="caution">
    <text evidence="1">The sequence shown here is derived from an EMBL/GenBank/DDBJ whole genome shotgun (WGS) entry which is preliminary data.</text>
</comment>
<accession>A0ABU3R8G4</accession>
<dbReference type="Pfam" id="PF04860">
    <property type="entry name" value="Phage_portal"/>
    <property type="match status" value="1"/>
</dbReference>
<proteinExistence type="predicted"/>
<protein>
    <submittedName>
        <fullName evidence="1">Phage portal protein</fullName>
    </submittedName>
</protein>
<evidence type="ECO:0000313" key="1">
    <source>
        <dbReference type="EMBL" id="MDU0200157.1"/>
    </source>
</evidence>
<organism evidence="1 2">
    <name type="scientific">Paenibacillus violae</name>
    <dbReference type="NCBI Taxonomy" id="3077234"/>
    <lineage>
        <taxon>Bacteria</taxon>
        <taxon>Bacillati</taxon>
        <taxon>Bacillota</taxon>
        <taxon>Bacilli</taxon>
        <taxon>Bacillales</taxon>
        <taxon>Paenibacillaceae</taxon>
        <taxon>Paenibacillus</taxon>
    </lineage>
</organism>
<dbReference type="NCBIfam" id="TIGR01537">
    <property type="entry name" value="portal_HK97"/>
    <property type="match status" value="1"/>
</dbReference>
<dbReference type="Proteomes" id="UP001260980">
    <property type="component" value="Unassembled WGS sequence"/>
</dbReference>
<dbReference type="InterPro" id="IPR006944">
    <property type="entry name" value="Phage/GTA_portal"/>
</dbReference>
<keyword evidence="2" id="KW-1185">Reference proteome</keyword>